<evidence type="ECO:0000256" key="1">
    <source>
        <dbReference type="ARBA" id="ARBA00022801"/>
    </source>
</evidence>
<reference evidence="3 4" key="1">
    <citation type="submission" date="2019-01" db="EMBL/GenBank/DDBJ databases">
        <title>Ktedonosporobacter rubrisoli SCAWS-G2.</title>
        <authorList>
            <person name="Huang Y."/>
            <person name="Yan B."/>
        </authorList>
    </citation>
    <scope>NUCLEOTIDE SEQUENCE [LARGE SCALE GENOMIC DNA]</scope>
    <source>
        <strain evidence="3 4">SCAWS-G2</strain>
    </source>
</reference>
<dbReference type="Proteomes" id="UP000290365">
    <property type="component" value="Chromosome"/>
</dbReference>
<feature type="domain" description="AB hydrolase-1" evidence="2">
    <location>
        <begin position="30"/>
        <end position="266"/>
    </location>
</feature>
<dbReference type="AlphaFoldDB" id="A0A4P6K053"/>
<dbReference type="Pfam" id="PF12697">
    <property type="entry name" value="Abhydrolase_6"/>
    <property type="match status" value="1"/>
</dbReference>
<dbReference type="OrthoDB" id="9805423at2"/>
<accession>A0A4P6K053</accession>
<dbReference type="PRINTS" id="PR00412">
    <property type="entry name" value="EPOXHYDRLASE"/>
</dbReference>
<dbReference type="GO" id="GO:0016787">
    <property type="term" value="F:hydrolase activity"/>
    <property type="evidence" value="ECO:0007669"/>
    <property type="project" value="UniProtKB-KW"/>
</dbReference>
<name>A0A4P6K053_KTERU</name>
<organism evidence="3 4">
    <name type="scientific">Ktedonosporobacter rubrisoli</name>
    <dbReference type="NCBI Taxonomy" id="2509675"/>
    <lineage>
        <taxon>Bacteria</taxon>
        <taxon>Bacillati</taxon>
        <taxon>Chloroflexota</taxon>
        <taxon>Ktedonobacteria</taxon>
        <taxon>Ktedonobacterales</taxon>
        <taxon>Ktedonosporobacteraceae</taxon>
        <taxon>Ktedonosporobacter</taxon>
    </lineage>
</organism>
<dbReference type="PANTHER" id="PTHR43798">
    <property type="entry name" value="MONOACYLGLYCEROL LIPASE"/>
    <property type="match status" value="1"/>
</dbReference>
<evidence type="ECO:0000313" key="4">
    <source>
        <dbReference type="Proteomes" id="UP000290365"/>
    </source>
</evidence>
<dbReference type="Gene3D" id="3.40.50.1820">
    <property type="entry name" value="alpha/beta hydrolase"/>
    <property type="match status" value="1"/>
</dbReference>
<dbReference type="InterPro" id="IPR000073">
    <property type="entry name" value="AB_hydrolase_1"/>
</dbReference>
<protein>
    <submittedName>
        <fullName evidence="3">Alpha/beta hydrolase</fullName>
    </submittedName>
</protein>
<dbReference type="GO" id="GO:0016020">
    <property type="term" value="C:membrane"/>
    <property type="evidence" value="ECO:0007669"/>
    <property type="project" value="TreeGrafter"/>
</dbReference>
<dbReference type="InterPro" id="IPR050266">
    <property type="entry name" value="AB_hydrolase_sf"/>
</dbReference>
<sequence length="274" mass="30960">MLNDELVKTGFVEVPGARLYYELAGEGEPLVFLHGGCLDGRMWEEQFLFFARHYQVIRYDARCSGRSESLPSAEPYVHYQDLYRLLQALHISRASLVGLSGGARISIDMAIAHPEMVRKLVAVSPGISGSEFVDEWTNQRFVEFGEASSRGDLAQTVEVFMRMWVYGPYRDAEQVDPELRERTRAMTTRAIAQGAHMLDIHELEPPAIGRLREIQVPTLIILGDKDTSDIHRLGEQLHKQVAGSELTMFADVAHALNMEKPDEFNQLVARFLRG</sequence>
<evidence type="ECO:0000259" key="2">
    <source>
        <dbReference type="Pfam" id="PF12697"/>
    </source>
</evidence>
<gene>
    <name evidence="3" type="ORF">EPA93_38555</name>
</gene>
<dbReference type="RefSeq" id="WP_129892619.1">
    <property type="nucleotide sequence ID" value="NZ_CP035758.1"/>
</dbReference>
<keyword evidence="1 3" id="KW-0378">Hydrolase</keyword>
<dbReference type="SUPFAM" id="SSF53474">
    <property type="entry name" value="alpha/beta-Hydrolases"/>
    <property type="match status" value="1"/>
</dbReference>
<dbReference type="PANTHER" id="PTHR43798:SF31">
    <property type="entry name" value="AB HYDROLASE SUPERFAMILY PROTEIN YCLE"/>
    <property type="match status" value="1"/>
</dbReference>
<evidence type="ECO:0000313" key="3">
    <source>
        <dbReference type="EMBL" id="QBD81558.1"/>
    </source>
</evidence>
<dbReference type="InterPro" id="IPR000639">
    <property type="entry name" value="Epox_hydrolase-like"/>
</dbReference>
<dbReference type="InterPro" id="IPR029058">
    <property type="entry name" value="AB_hydrolase_fold"/>
</dbReference>
<dbReference type="EMBL" id="CP035758">
    <property type="protein sequence ID" value="QBD81558.1"/>
    <property type="molecule type" value="Genomic_DNA"/>
</dbReference>
<dbReference type="KEGG" id="kbs:EPA93_38555"/>
<proteinExistence type="predicted"/>
<keyword evidence="4" id="KW-1185">Reference proteome</keyword>